<evidence type="ECO:0000256" key="1">
    <source>
        <dbReference type="ARBA" id="ARBA00022679"/>
    </source>
</evidence>
<protein>
    <submittedName>
        <fullName evidence="2">CoA-transferase, CaiB/BaiF family protein</fullName>
    </submittedName>
</protein>
<dbReference type="Gene3D" id="3.40.50.10540">
    <property type="entry name" value="Crotonobetainyl-coa:carnitine coa-transferase, domain 1"/>
    <property type="match status" value="1"/>
</dbReference>
<dbReference type="Pfam" id="PF02515">
    <property type="entry name" value="CoA_transf_3"/>
    <property type="match status" value="1"/>
</dbReference>
<dbReference type="KEGG" id="oca:OCAR_6073"/>
<dbReference type="EMBL" id="CP002826">
    <property type="protein sequence ID" value="AEI06665.1"/>
    <property type="molecule type" value="Genomic_DNA"/>
</dbReference>
<reference evidence="2 3" key="1">
    <citation type="journal article" date="2011" name="J. Bacteriol.">
        <title>Complete genome sequences of the chemolithoautotrophic Oligotropha carboxidovorans strains OM4 and OM5.</title>
        <authorList>
            <person name="Volland S."/>
            <person name="Rachinger M."/>
            <person name="Strittmatter A."/>
            <person name="Daniel R."/>
            <person name="Gottschalk G."/>
            <person name="Meyer O."/>
        </authorList>
    </citation>
    <scope>NUCLEOTIDE SEQUENCE [LARGE SCALE GENOMIC DNA]</scope>
    <source>
        <strain evidence="3">ATCC 49405 / DSM 1227 / KCTC 32145 / OM5</strain>
    </source>
</reference>
<sequence length="405" mass="44562">MKRPLEGVRVLDLSRILAGPSCTQILGDLGADVIKIERPGAGDDTRSWGPPFLTDENGEPTRESAYFLSINRNKRSVTVDITTDDGKAILYDLIEKSDVLVENFKVGDLDKRGFGWEQVHARAPSLVYCSITGYGQTGPYAPQPGYDFIIQGMGGLMSITGEPDGEPMKVAVPIADIMSGMYATVSILAALREREKEGIGRRIDISLLDCQVAWLYNQVSNFLVDGLEPKRFGNAHPNIVPYQTFATADGHVNLGVGNDAQFFRLCSLIERPDLRLDPRFASNTLRLKHRKELITEIGAAFTQRTSAYWLHMCRQEQVPCGPIHSIPEVFEDPQVKARGVLAEVKHSATGEKPVRLLRSPIRMSGVDLGVRRAPPMLGEHTNEVLGNDLGYSEAKIAALHDKGVV</sequence>
<dbReference type="InterPro" id="IPR050483">
    <property type="entry name" value="CoA-transferase_III_domain"/>
</dbReference>
<dbReference type="AlphaFoldDB" id="B6JI47"/>
<dbReference type="eggNOG" id="COG1804">
    <property type="taxonomic scope" value="Bacteria"/>
</dbReference>
<dbReference type="STRING" id="504832.OCA5_c19550"/>
<name>B6JI47_AFIC5</name>
<dbReference type="InterPro" id="IPR023606">
    <property type="entry name" value="CoA-Trfase_III_dom_1_sf"/>
</dbReference>
<dbReference type="InterPro" id="IPR003673">
    <property type="entry name" value="CoA-Trfase_fam_III"/>
</dbReference>
<keyword evidence="1 2" id="KW-0808">Transferase</keyword>
<dbReference type="Gene3D" id="3.30.1540.10">
    <property type="entry name" value="formyl-coa transferase, domain 3"/>
    <property type="match status" value="1"/>
</dbReference>
<proteinExistence type="predicted"/>
<dbReference type="Proteomes" id="UP000007730">
    <property type="component" value="Chromosome"/>
</dbReference>
<gene>
    <name evidence="2" type="ordered locus">OCA5_c19550</name>
</gene>
<dbReference type="KEGG" id="ocg:OCA5_c19550"/>
<dbReference type="OrthoDB" id="9806585at2"/>
<dbReference type="PANTHER" id="PTHR48207:SF3">
    <property type="entry name" value="SUCCINATE--HYDROXYMETHYLGLUTARATE COA-TRANSFERASE"/>
    <property type="match status" value="1"/>
</dbReference>
<keyword evidence="3" id="KW-1185">Reference proteome</keyword>
<dbReference type="GO" id="GO:0008410">
    <property type="term" value="F:CoA-transferase activity"/>
    <property type="evidence" value="ECO:0007669"/>
    <property type="project" value="TreeGrafter"/>
</dbReference>
<dbReference type="HOGENOM" id="CLU_033975_0_0_5"/>
<evidence type="ECO:0000313" key="2">
    <source>
        <dbReference type="EMBL" id="AEI06665.1"/>
    </source>
</evidence>
<dbReference type="PANTHER" id="PTHR48207">
    <property type="entry name" value="SUCCINATE--HYDROXYMETHYLGLUTARATE COA-TRANSFERASE"/>
    <property type="match status" value="1"/>
</dbReference>
<dbReference type="InterPro" id="IPR044855">
    <property type="entry name" value="CoA-Trfase_III_dom3_sf"/>
</dbReference>
<organism evidence="2 3">
    <name type="scientific">Afipia carboxidovorans (strain ATCC 49405 / DSM 1227 / KCTC 32145 / OM5)</name>
    <name type="common">Oligotropha carboxidovorans</name>
    <dbReference type="NCBI Taxonomy" id="504832"/>
    <lineage>
        <taxon>Bacteria</taxon>
        <taxon>Pseudomonadati</taxon>
        <taxon>Pseudomonadota</taxon>
        <taxon>Alphaproteobacteria</taxon>
        <taxon>Hyphomicrobiales</taxon>
        <taxon>Nitrobacteraceae</taxon>
        <taxon>Afipia</taxon>
    </lineage>
</organism>
<dbReference type="SUPFAM" id="SSF89796">
    <property type="entry name" value="CoA-transferase family III (CaiB/BaiF)"/>
    <property type="match status" value="1"/>
</dbReference>
<accession>B6JI47</accession>
<dbReference type="RefSeq" id="WP_012563217.1">
    <property type="nucleotide sequence ID" value="NC_011386.1"/>
</dbReference>
<evidence type="ECO:0000313" key="3">
    <source>
        <dbReference type="Proteomes" id="UP000007730"/>
    </source>
</evidence>